<keyword evidence="9" id="KW-1185">Reference proteome</keyword>
<protein>
    <recommendedName>
        <fullName evidence="3">hydroxymethylglutaryl-CoA lyase</fullName>
        <ecNumber evidence="3">4.1.3.4</ecNumber>
    </recommendedName>
</protein>
<organism evidence="8 9">
    <name type="scientific">Chromobacterium sphagni</name>
    <dbReference type="NCBI Taxonomy" id="1903179"/>
    <lineage>
        <taxon>Bacteria</taxon>
        <taxon>Pseudomonadati</taxon>
        <taxon>Pseudomonadota</taxon>
        <taxon>Betaproteobacteria</taxon>
        <taxon>Neisseriales</taxon>
        <taxon>Chromobacteriaceae</taxon>
        <taxon>Chromobacterium</taxon>
    </lineage>
</organism>
<evidence type="ECO:0000313" key="8">
    <source>
        <dbReference type="EMBL" id="OHX19241.1"/>
    </source>
</evidence>
<keyword evidence="4" id="KW-0479">Metal-binding</keyword>
<dbReference type="Gene3D" id="3.20.20.70">
    <property type="entry name" value="Aldolase class I"/>
    <property type="match status" value="1"/>
</dbReference>
<evidence type="ECO:0000256" key="3">
    <source>
        <dbReference type="ARBA" id="ARBA00012910"/>
    </source>
</evidence>
<dbReference type="InterPro" id="IPR000891">
    <property type="entry name" value="PYR_CT"/>
</dbReference>
<proteinExistence type="inferred from homology"/>
<evidence type="ECO:0000256" key="1">
    <source>
        <dbReference type="ARBA" id="ARBA00005143"/>
    </source>
</evidence>
<dbReference type="RefSeq" id="WP_071113782.1">
    <property type="nucleotide sequence ID" value="NZ_MKCT01000040.1"/>
</dbReference>
<dbReference type="SUPFAM" id="SSF51569">
    <property type="entry name" value="Aldolase"/>
    <property type="match status" value="1"/>
</dbReference>
<evidence type="ECO:0000256" key="5">
    <source>
        <dbReference type="ARBA" id="ARBA00023239"/>
    </source>
</evidence>
<evidence type="ECO:0000256" key="4">
    <source>
        <dbReference type="ARBA" id="ARBA00022723"/>
    </source>
</evidence>
<dbReference type="Proteomes" id="UP000180280">
    <property type="component" value="Unassembled WGS sequence"/>
</dbReference>
<dbReference type="PROSITE" id="PS50991">
    <property type="entry name" value="PYR_CT"/>
    <property type="match status" value="1"/>
</dbReference>
<dbReference type="PROSITE" id="PS01062">
    <property type="entry name" value="HMG_COA_LYASE"/>
    <property type="match status" value="1"/>
</dbReference>
<dbReference type="EMBL" id="MKCT01000040">
    <property type="protein sequence ID" value="OHX19241.1"/>
    <property type="molecule type" value="Genomic_DNA"/>
</dbReference>
<comment type="similarity">
    <text evidence="2">Belongs to the HMG-CoA lyase family.</text>
</comment>
<dbReference type="PANTHER" id="PTHR42738:SF7">
    <property type="entry name" value="HYDROXYMETHYLGLUTARYL-COA LYASE"/>
    <property type="match status" value="1"/>
</dbReference>
<dbReference type="InterPro" id="IPR043594">
    <property type="entry name" value="HMGL"/>
</dbReference>
<keyword evidence="5 8" id="KW-0456">Lyase</keyword>
<dbReference type="EC" id="4.1.3.4" evidence="3"/>
<feature type="domain" description="Pyruvate carboxyltransferase" evidence="7">
    <location>
        <begin position="4"/>
        <end position="274"/>
    </location>
</feature>
<gene>
    <name evidence="8" type="ORF">BI344_18665</name>
</gene>
<dbReference type="CDD" id="cd07938">
    <property type="entry name" value="DRE_TIM_HMGL"/>
    <property type="match status" value="1"/>
</dbReference>
<dbReference type="PANTHER" id="PTHR42738">
    <property type="entry name" value="HYDROXYMETHYLGLUTARYL-COA LYASE"/>
    <property type="match status" value="1"/>
</dbReference>
<evidence type="ECO:0000256" key="2">
    <source>
        <dbReference type="ARBA" id="ARBA00009405"/>
    </source>
</evidence>
<dbReference type="InterPro" id="IPR000138">
    <property type="entry name" value="HMG_CoA_lyase_AS"/>
</dbReference>
<reference evidence="8 9" key="1">
    <citation type="submission" date="2016-09" db="EMBL/GenBank/DDBJ databases">
        <title>Chromobacterium muskegensis sp. nov., an insecticidal bacterium isolated from Sphagnum bogs.</title>
        <authorList>
            <person name="Sparks M.E."/>
            <person name="Blackburn M.B."/>
            <person name="Gundersen-Rindal D.E."/>
            <person name="Mitchell A."/>
            <person name="Farrar R."/>
            <person name="Kuhar D."/>
        </authorList>
    </citation>
    <scope>NUCLEOTIDE SEQUENCE [LARGE SCALE GENOMIC DNA]</scope>
    <source>
        <strain evidence="8 9">14B-1</strain>
    </source>
</reference>
<evidence type="ECO:0000256" key="6">
    <source>
        <dbReference type="ARBA" id="ARBA00049877"/>
    </source>
</evidence>
<name>A0ABX3CAD1_9NEIS</name>
<dbReference type="NCBIfam" id="NF004283">
    <property type="entry name" value="PRK05692.1"/>
    <property type="match status" value="1"/>
</dbReference>
<dbReference type="InterPro" id="IPR013785">
    <property type="entry name" value="Aldolase_TIM"/>
</dbReference>
<comment type="pathway">
    <text evidence="1">Metabolic intermediate metabolism; (S)-3-hydroxy-3-methylglutaryl-CoA degradation; acetoacetate from (S)-3-hydroxy-3-methylglutaryl-CoA: step 1/1.</text>
</comment>
<comment type="caution">
    <text evidence="8">The sequence shown here is derived from an EMBL/GenBank/DDBJ whole genome shotgun (WGS) entry which is preliminary data.</text>
</comment>
<dbReference type="Pfam" id="PF00682">
    <property type="entry name" value="HMGL-like"/>
    <property type="match status" value="1"/>
</dbReference>
<evidence type="ECO:0000313" key="9">
    <source>
        <dbReference type="Proteomes" id="UP000180280"/>
    </source>
</evidence>
<comment type="catalytic activity">
    <reaction evidence="6">
        <text>(3S)-3-hydroxy-3-methylglutaryl-CoA = acetoacetate + acetyl-CoA</text>
        <dbReference type="Rhea" id="RHEA:24404"/>
        <dbReference type="ChEBI" id="CHEBI:13705"/>
        <dbReference type="ChEBI" id="CHEBI:43074"/>
        <dbReference type="ChEBI" id="CHEBI:57288"/>
        <dbReference type="EC" id="4.1.3.4"/>
    </reaction>
</comment>
<evidence type="ECO:0000259" key="7">
    <source>
        <dbReference type="PROSITE" id="PS50991"/>
    </source>
</evidence>
<dbReference type="GO" id="GO:0016829">
    <property type="term" value="F:lyase activity"/>
    <property type="evidence" value="ECO:0007669"/>
    <property type="project" value="UniProtKB-KW"/>
</dbReference>
<sequence length="300" mass="31293">MQHVKIVEVGPRDGLQNEKQQVPLAAKLELIRRLAGAGFAAIEAGAFVSPKWVPQMADSAELLKALDASDTIDTIAYPVLVPNEQGLDAALAAGAREIAVFGAASESFSQKNINASIAESLRRFESVMRRAQAANIRVRGYVSCVVGCPYEGQVAPAKVAEVAAALLDMGCYEISLGDTIGVGTPASVHLMLDAVLRKAPADRLAGHFHDTYGMAIANIRAALDSGIRVFDASVAGLGGCPYARGASGNVASEDVAYLLQGEGYHTGIDLTKLVAAAWYIADALGKPPASKLAHALGRQA</sequence>
<accession>A0ABX3CAD1</accession>